<sequence length="43" mass="4661">EASEGFGGSEAVIASEGFRGPEVWKPPRLSEVLKLCFSLVAFY</sequence>
<evidence type="ECO:0000313" key="1">
    <source>
        <dbReference type="EMBL" id="MCI78732.1"/>
    </source>
</evidence>
<organism evidence="1 2">
    <name type="scientific">Trifolium medium</name>
    <dbReference type="NCBI Taxonomy" id="97028"/>
    <lineage>
        <taxon>Eukaryota</taxon>
        <taxon>Viridiplantae</taxon>
        <taxon>Streptophyta</taxon>
        <taxon>Embryophyta</taxon>
        <taxon>Tracheophyta</taxon>
        <taxon>Spermatophyta</taxon>
        <taxon>Magnoliopsida</taxon>
        <taxon>eudicotyledons</taxon>
        <taxon>Gunneridae</taxon>
        <taxon>Pentapetalae</taxon>
        <taxon>rosids</taxon>
        <taxon>fabids</taxon>
        <taxon>Fabales</taxon>
        <taxon>Fabaceae</taxon>
        <taxon>Papilionoideae</taxon>
        <taxon>50 kb inversion clade</taxon>
        <taxon>NPAAA clade</taxon>
        <taxon>Hologalegina</taxon>
        <taxon>IRL clade</taxon>
        <taxon>Trifolieae</taxon>
        <taxon>Trifolium</taxon>
    </lineage>
</organism>
<dbReference type="Proteomes" id="UP000265520">
    <property type="component" value="Unassembled WGS sequence"/>
</dbReference>
<dbReference type="EMBL" id="LXQA010957634">
    <property type="protein sequence ID" value="MCI78732.1"/>
    <property type="molecule type" value="Genomic_DNA"/>
</dbReference>
<name>A0A392UUD9_9FABA</name>
<feature type="non-terminal residue" evidence="1">
    <location>
        <position position="1"/>
    </location>
</feature>
<keyword evidence="2" id="KW-1185">Reference proteome</keyword>
<protein>
    <submittedName>
        <fullName evidence="1">Uncharacterized protein</fullName>
    </submittedName>
</protein>
<dbReference type="AlphaFoldDB" id="A0A392UUD9"/>
<evidence type="ECO:0000313" key="2">
    <source>
        <dbReference type="Proteomes" id="UP000265520"/>
    </source>
</evidence>
<gene>
    <name evidence="1" type="ORF">A2U01_0100003</name>
</gene>
<reference evidence="1 2" key="1">
    <citation type="journal article" date="2018" name="Front. Plant Sci.">
        <title>Red Clover (Trifolium pratense) and Zigzag Clover (T. medium) - A Picture of Genomic Similarities and Differences.</title>
        <authorList>
            <person name="Dluhosova J."/>
            <person name="Istvanek J."/>
            <person name="Nedelnik J."/>
            <person name="Repkova J."/>
        </authorList>
    </citation>
    <scope>NUCLEOTIDE SEQUENCE [LARGE SCALE GENOMIC DNA]</scope>
    <source>
        <strain evidence="2">cv. 10/8</strain>
        <tissue evidence="1">Leaf</tissue>
    </source>
</reference>
<proteinExistence type="predicted"/>
<comment type="caution">
    <text evidence="1">The sequence shown here is derived from an EMBL/GenBank/DDBJ whole genome shotgun (WGS) entry which is preliminary data.</text>
</comment>
<accession>A0A392UUD9</accession>